<sequence>MISAVVSGESLTVIASAGAAAFVLVAVFTEFTRRFALRLKIVDRPGAYRPHRRPTPRLGGPAVAAGTLLPTTALAGEWNLQLIMIMMSGVLVALLGVIHDCRRLRPAWRLAVESVAATLVVASGVRVEIFGAWIDMAGTLLWIVFVANAFAMIDNTDGVLGGVGAVGAGILAVTALASGQPAFALLLFSLACGCVGFAAHGWSPARIRMGKAGPLFVGFTLAASAVAVSGQAEPVTVVPALLLFAFVPVLDTCLAVAARQRAGRPWLLAGPDHLAHRCVAAGLTARQVALVMSAAATAAGLLGMYVMLGRVPGAVALPGVVCAGAGLLAFLVRMPGRYPVAPLRARRLGRVTASAEGRG</sequence>
<dbReference type="PANTHER" id="PTHR22926">
    <property type="entry name" value="PHOSPHO-N-ACETYLMURAMOYL-PENTAPEPTIDE-TRANSFERASE"/>
    <property type="match status" value="1"/>
</dbReference>
<evidence type="ECO:0000256" key="5">
    <source>
        <dbReference type="ARBA" id="ARBA00022989"/>
    </source>
</evidence>
<feature type="transmembrane region" description="Helical" evidence="7">
    <location>
        <begin position="314"/>
        <end position="332"/>
    </location>
</feature>
<keyword evidence="9" id="KW-1185">Reference proteome</keyword>
<feature type="transmembrane region" description="Helical" evidence="7">
    <location>
        <begin position="158"/>
        <end position="177"/>
    </location>
</feature>
<comment type="caution">
    <text evidence="8">The sequence shown here is derived from an EMBL/GenBank/DDBJ whole genome shotgun (WGS) entry which is preliminary data.</text>
</comment>
<feature type="transmembrane region" description="Helical" evidence="7">
    <location>
        <begin position="238"/>
        <end position="258"/>
    </location>
</feature>
<evidence type="ECO:0000256" key="2">
    <source>
        <dbReference type="ARBA" id="ARBA00022475"/>
    </source>
</evidence>
<proteinExistence type="predicted"/>
<dbReference type="Pfam" id="PF00953">
    <property type="entry name" value="Glycos_transf_4"/>
    <property type="match status" value="1"/>
</dbReference>
<dbReference type="InterPro" id="IPR000715">
    <property type="entry name" value="Glycosyl_transferase_4"/>
</dbReference>
<dbReference type="RefSeq" id="WP_352011487.1">
    <property type="nucleotide sequence ID" value="NZ_JBHSBC010000045.1"/>
</dbReference>
<keyword evidence="2" id="KW-1003">Cell membrane</keyword>
<evidence type="ECO:0000313" key="8">
    <source>
        <dbReference type="EMBL" id="MFC3985294.1"/>
    </source>
</evidence>
<feature type="transmembrane region" description="Helical" evidence="7">
    <location>
        <begin position="82"/>
        <end position="98"/>
    </location>
</feature>
<keyword evidence="3" id="KW-0808">Transferase</keyword>
<evidence type="ECO:0000256" key="3">
    <source>
        <dbReference type="ARBA" id="ARBA00022679"/>
    </source>
</evidence>
<feature type="transmembrane region" description="Helical" evidence="7">
    <location>
        <begin position="214"/>
        <end position="232"/>
    </location>
</feature>
<feature type="transmembrane region" description="Helical" evidence="7">
    <location>
        <begin position="288"/>
        <end position="308"/>
    </location>
</feature>
<name>A0ABV8FCH1_9ACTN</name>
<evidence type="ECO:0000256" key="6">
    <source>
        <dbReference type="ARBA" id="ARBA00023136"/>
    </source>
</evidence>
<accession>A0ABV8FCH1</accession>
<keyword evidence="4 7" id="KW-0812">Transmembrane</keyword>
<gene>
    <name evidence="8" type="ORF">ACFOYY_34550</name>
</gene>
<keyword evidence="6 7" id="KW-0472">Membrane</keyword>
<feature type="transmembrane region" description="Helical" evidence="7">
    <location>
        <begin position="58"/>
        <end position="76"/>
    </location>
</feature>
<feature type="transmembrane region" description="Helical" evidence="7">
    <location>
        <begin position="183"/>
        <end position="202"/>
    </location>
</feature>
<evidence type="ECO:0000256" key="1">
    <source>
        <dbReference type="ARBA" id="ARBA00004651"/>
    </source>
</evidence>
<evidence type="ECO:0000256" key="4">
    <source>
        <dbReference type="ARBA" id="ARBA00022692"/>
    </source>
</evidence>
<keyword evidence="5 7" id="KW-1133">Transmembrane helix</keyword>
<evidence type="ECO:0000313" key="9">
    <source>
        <dbReference type="Proteomes" id="UP001595698"/>
    </source>
</evidence>
<protein>
    <submittedName>
        <fullName evidence="8">Glycosyltransferase family 4 protein</fullName>
    </submittedName>
</protein>
<evidence type="ECO:0000256" key="7">
    <source>
        <dbReference type="SAM" id="Phobius"/>
    </source>
</evidence>
<dbReference type="Proteomes" id="UP001595698">
    <property type="component" value="Unassembled WGS sequence"/>
</dbReference>
<dbReference type="EMBL" id="JBHSBC010000045">
    <property type="protein sequence ID" value="MFC3985294.1"/>
    <property type="molecule type" value="Genomic_DNA"/>
</dbReference>
<feature type="transmembrane region" description="Helical" evidence="7">
    <location>
        <begin position="12"/>
        <end position="31"/>
    </location>
</feature>
<feature type="transmembrane region" description="Helical" evidence="7">
    <location>
        <begin position="110"/>
        <end position="127"/>
    </location>
</feature>
<feature type="transmembrane region" description="Helical" evidence="7">
    <location>
        <begin position="133"/>
        <end position="151"/>
    </location>
</feature>
<organism evidence="8 9">
    <name type="scientific">Streptosporangium jomthongense</name>
    <dbReference type="NCBI Taxonomy" id="1193683"/>
    <lineage>
        <taxon>Bacteria</taxon>
        <taxon>Bacillati</taxon>
        <taxon>Actinomycetota</taxon>
        <taxon>Actinomycetes</taxon>
        <taxon>Streptosporangiales</taxon>
        <taxon>Streptosporangiaceae</taxon>
        <taxon>Streptosporangium</taxon>
    </lineage>
</organism>
<dbReference type="PANTHER" id="PTHR22926:SF3">
    <property type="entry name" value="UNDECAPRENYL-PHOSPHATE ALPHA-N-ACETYLGLUCOSAMINYL 1-PHOSPHATE TRANSFERASE"/>
    <property type="match status" value="1"/>
</dbReference>
<reference evidence="9" key="1">
    <citation type="journal article" date="2019" name="Int. J. Syst. Evol. Microbiol.">
        <title>The Global Catalogue of Microorganisms (GCM) 10K type strain sequencing project: providing services to taxonomists for standard genome sequencing and annotation.</title>
        <authorList>
            <consortium name="The Broad Institute Genomics Platform"/>
            <consortium name="The Broad Institute Genome Sequencing Center for Infectious Disease"/>
            <person name="Wu L."/>
            <person name="Ma J."/>
        </authorList>
    </citation>
    <scope>NUCLEOTIDE SEQUENCE [LARGE SCALE GENOMIC DNA]</scope>
    <source>
        <strain evidence="9">TBRC 7912</strain>
    </source>
</reference>
<comment type="subcellular location">
    <subcellularLocation>
        <location evidence="1">Cell membrane</location>
        <topology evidence="1">Multi-pass membrane protein</topology>
    </subcellularLocation>
</comment>
<dbReference type="CDD" id="cd06853">
    <property type="entry name" value="GT_WecA_like"/>
    <property type="match status" value="1"/>
</dbReference>